<gene>
    <name evidence="9" type="ORF">LKD71_04825</name>
</gene>
<evidence type="ECO:0000256" key="2">
    <source>
        <dbReference type="ARBA" id="ARBA00022670"/>
    </source>
</evidence>
<evidence type="ECO:0000313" key="9">
    <source>
        <dbReference type="EMBL" id="MCC2189148.1"/>
    </source>
</evidence>
<dbReference type="GO" id="GO:0030288">
    <property type="term" value="C:outer membrane-bounded periplasmic space"/>
    <property type="evidence" value="ECO:0007669"/>
    <property type="project" value="TreeGrafter"/>
</dbReference>
<feature type="compositionally biased region" description="Basic and acidic residues" evidence="6">
    <location>
        <begin position="1"/>
        <end position="15"/>
    </location>
</feature>
<dbReference type="PANTHER" id="PTHR32060:SF30">
    <property type="entry name" value="CARBOXY-TERMINAL PROCESSING PROTEASE CTPA"/>
    <property type="match status" value="1"/>
</dbReference>
<dbReference type="GO" id="GO:0007165">
    <property type="term" value="P:signal transduction"/>
    <property type="evidence" value="ECO:0007669"/>
    <property type="project" value="TreeGrafter"/>
</dbReference>
<evidence type="ECO:0000259" key="8">
    <source>
        <dbReference type="PROSITE" id="PS50106"/>
    </source>
</evidence>
<dbReference type="RefSeq" id="WP_227614574.1">
    <property type="nucleotide sequence ID" value="NZ_JAJEPR010000005.1"/>
</dbReference>
<dbReference type="GO" id="GO:0006508">
    <property type="term" value="P:proteolysis"/>
    <property type="evidence" value="ECO:0007669"/>
    <property type="project" value="UniProtKB-KW"/>
</dbReference>
<dbReference type="Gene3D" id="3.90.226.10">
    <property type="entry name" value="2-enoyl-CoA Hydratase, Chain A, domain 1"/>
    <property type="match status" value="1"/>
</dbReference>
<evidence type="ECO:0000256" key="7">
    <source>
        <dbReference type="SAM" id="Phobius"/>
    </source>
</evidence>
<feature type="transmembrane region" description="Helical" evidence="7">
    <location>
        <begin position="34"/>
        <end position="56"/>
    </location>
</feature>
<dbReference type="InterPro" id="IPR029045">
    <property type="entry name" value="ClpP/crotonase-like_dom_sf"/>
</dbReference>
<evidence type="ECO:0000256" key="5">
    <source>
        <dbReference type="RuleBase" id="RU004404"/>
    </source>
</evidence>
<dbReference type="Gene3D" id="3.30.750.44">
    <property type="match status" value="1"/>
</dbReference>
<dbReference type="SMART" id="SM00228">
    <property type="entry name" value="PDZ"/>
    <property type="match status" value="1"/>
</dbReference>
<keyword evidence="7" id="KW-0812">Transmembrane</keyword>
<comment type="caution">
    <text evidence="9">The sequence shown here is derived from an EMBL/GenBank/DDBJ whole genome shotgun (WGS) entry which is preliminary data.</text>
</comment>
<dbReference type="InterPro" id="IPR005151">
    <property type="entry name" value="Tail-specific_protease"/>
</dbReference>
<dbReference type="Gene3D" id="2.30.42.10">
    <property type="match status" value="1"/>
</dbReference>
<name>A0AAE3J5F4_9FIRM</name>
<comment type="similarity">
    <text evidence="1 5">Belongs to the peptidase S41A family.</text>
</comment>
<dbReference type="EMBL" id="JAJEPR010000005">
    <property type="protein sequence ID" value="MCC2189148.1"/>
    <property type="molecule type" value="Genomic_DNA"/>
</dbReference>
<dbReference type="SUPFAM" id="SSF50156">
    <property type="entry name" value="PDZ domain-like"/>
    <property type="match status" value="1"/>
</dbReference>
<dbReference type="SMART" id="SM00245">
    <property type="entry name" value="TSPc"/>
    <property type="match status" value="1"/>
</dbReference>
<dbReference type="NCBIfam" id="TIGR00225">
    <property type="entry name" value="prc"/>
    <property type="match status" value="1"/>
</dbReference>
<keyword evidence="3 5" id="KW-0378">Hydrolase</keyword>
<evidence type="ECO:0000256" key="3">
    <source>
        <dbReference type="ARBA" id="ARBA00022801"/>
    </source>
</evidence>
<proteinExistence type="inferred from homology"/>
<keyword evidence="7" id="KW-0472">Membrane</keyword>
<dbReference type="Proteomes" id="UP001197875">
    <property type="component" value="Unassembled WGS sequence"/>
</dbReference>
<dbReference type="GO" id="GO:0004175">
    <property type="term" value="F:endopeptidase activity"/>
    <property type="evidence" value="ECO:0007669"/>
    <property type="project" value="TreeGrafter"/>
</dbReference>
<reference evidence="9 10" key="1">
    <citation type="submission" date="2021-10" db="EMBL/GenBank/DDBJ databases">
        <title>Anaerobic single-cell dispensing facilitates the cultivation of human gut bacteria.</title>
        <authorList>
            <person name="Afrizal A."/>
        </authorList>
    </citation>
    <scope>NUCLEOTIDE SEQUENCE [LARGE SCALE GENOMIC DNA]</scope>
    <source>
        <strain evidence="9 10">CLA-AA-H277</strain>
    </source>
</reference>
<dbReference type="CDD" id="cd07560">
    <property type="entry name" value="Peptidase_S41_CPP"/>
    <property type="match status" value="1"/>
</dbReference>
<accession>A0AAE3J5F4</accession>
<dbReference type="PROSITE" id="PS50106">
    <property type="entry name" value="PDZ"/>
    <property type="match status" value="1"/>
</dbReference>
<dbReference type="AlphaFoldDB" id="A0AAE3J5F4"/>
<evidence type="ECO:0000256" key="6">
    <source>
        <dbReference type="SAM" id="MobiDB-lite"/>
    </source>
</evidence>
<keyword evidence="10" id="KW-1185">Reference proteome</keyword>
<evidence type="ECO:0000256" key="4">
    <source>
        <dbReference type="ARBA" id="ARBA00022825"/>
    </source>
</evidence>
<keyword evidence="4 5" id="KW-0720">Serine protease</keyword>
<dbReference type="Pfam" id="PF17820">
    <property type="entry name" value="PDZ_6"/>
    <property type="match status" value="1"/>
</dbReference>
<keyword evidence="2 5" id="KW-0645">Protease</keyword>
<dbReference type="PANTHER" id="PTHR32060">
    <property type="entry name" value="TAIL-SPECIFIC PROTEASE"/>
    <property type="match status" value="1"/>
</dbReference>
<organism evidence="9 10">
    <name type="scientific">Fusicatenibacter faecihominis</name>
    <dbReference type="NCBI Taxonomy" id="2881276"/>
    <lineage>
        <taxon>Bacteria</taxon>
        <taxon>Bacillati</taxon>
        <taxon>Bacillota</taxon>
        <taxon>Clostridia</taxon>
        <taxon>Lachnospirales</taxon>
        <taxon>Lachnospiraceae</taxon>
        <taxon>Fusicatenibacter</taxon>
    </lineage>
</organism>
<dbReference type="InterPro" id="IPR041489">
    <property type="entry name" value="PDZ_6"/>
</dbReference>
<evidence type="ECO:0000256" key="1">
    <source>
        <dbReference type="ARBA" id="ARBA00009179"/>
    </source>
</evidence>
<dbReference type="Pfam" id="PF03572">
    <property type="entry name" value="Peptidase_S41"/>
    <property type="match status" value="1"/>
</dbReference>
<evidence type="ECO:0000313" key="10">
    <source>
        <dbReference type="Proteomes" id="UP001197875"/>
    </source>
</evidence>
<sequence>MDEEKDLFLGEVKSENEEEDTEEKKKRPHFWKGFAAGAGAMFLVAGAVFCVTNGVVDRLFYPENAGSLSLSGLKTSRKLSELSNVINYYYLNDIDEEQVEDWMYKGVMAGLEDPYADYYSEEELNSLKESTSGSYKGIGAVMTQDKDTSEISVVRCYENTPAAESGLLPGDIVTKYNGEDTSGLDLTEIVNEIKTGENDEITFTIKREGESEEKEITLTRRAVDIPTVTSEMLENNIGYLEISEFDTVTLEQFQEAKASLESQGMEKLIVDLRNNPGGNLSTVVDILREILPEGLIVYTEDRYGNRTEYSCDGDRKLEIPLAVLINGDSASASEIFAGAVKDYGIGTLVGTTTFGKGIVQRIVELSDGTAVKLTIAKYYTPKGNNIHDKGIEPDVEVELEEGLEQQITIPKDQDNQLQKAIEILEEE</sequence>
<dbReference type="InterPro" id="IPR036034">
    <property type="entry name" value="PDZ_sf"/>
</dbReference>
<feature type="domain" description="PDZ" evidence="8">
    <location>
        <begin position="124"/>
        <end position="194"/>
    </location>
</feature>
<dbReference type="CDD" id="cd06782">
    <property type="entry name" value="cpPDZ_CPP-like"/>
    <property type="match status" value="1"/>
</dbReference>
<dbReference type="SUPFAM" id="SSF52096">
    <property type="entry name" value="ClpP/crotonase"/>
    <property type="match status" value="1"/>
</dbReference>
<keyword evidence="7" id="KW-1133">Transmembrane helix</keyword>
<dbReference type="GO" id="GO:0008236">
    <property type="term" value="F:serine-type peptidase activity"/>
    <property type="evidence" value="ECO:0007669"/>
    <property type="project" value="UniProtKB-KW"/>
</dbReference>
<dbReference type="InterPro" id="IPR004447">
    <property type="entry name" value="Peptidase_S41A"/>
</dbReference>
<protein>
    <submittedName>
        <fullName evidence="9">S41 family peptidase</fullName>
    </submittedName>
</protein>
<dbReference type="InterPro" id="IPR001478">
    <property type="entry name" value="PDZ"/>
</dbReference>
<feature type="region of interest" description="Disordered" evidence="6">
    <location>
        <begin position="1"/>
        <end position="25"/>
    </location>
</feature>